<evidence type="ECO:0000256" key="3">
    <source>
        <dbReference type="RuleBase" id="RU361235"/>
    </source>
</evidence>
<proteinExistence type="inferred from homology"/>
<feature type="signal peptide" evidence="3">
    <location>
        <begin position="1"/>
        <end position="24"/>
    </location>
</feature>
<sequence length="569" mass="62874">MKISQFIFSLTALLVAQFVRRAKAGSSGNRVSSPVVRVNNGSVYGRYNKEWDQEFFLGIPYAQAPIGDLRFRPPQYIDRKLGSIIAREYGPHCYGVGPDQLGYQQSEDCLTINIIRPAGIRMRDKLPVAVWIHGGGFYQGGAGDIRYNLTWMVHQSVKMDKHIIGVSMNYRLAGWGFLASREVAGTHNLNNGLKDQRLALHWIKENIGAFGGDPHKVTIFGESAGGAAVGFQTIAFNGRDDGLFRGAIMQSGGSVQYQSSQYATDFQTSYDTVSQAVGCIDKAESLQCLRGIPASVLNATFTATLFNPVIDGAFVPGFGSEALKYGRYVKVPTIAGTTSDEGCSFGQISANSDTDIANWLATTTSFRTSSIQKILRLYDGISIPPEGNFTNYPDDGTKYGILIYGKLFHKAAAIIGDWLFIAGRRYITKTLAAHSVPVWSYRFRARPNGSQTWYRAAHFAEVAFVFNNVEGLGYNSSYDHGNPMGGEHAIDYRKLGDFMSRSWVAFVHSLDPRVGAKPNEIKWNPYRDGNGKSQIVFDIDADGGIFMETDDYREEEIGFMNSYILQATR</sequence>
<evidence type="ECO:0000313" key="5">
    <source>
        <dbReference type="EMBL" id="KAJ6258161.1"/>
    </source>
</evidence>
<evidence type="ECO:0000259" key="4">
    <source>
        <dbReference type="Pfam" id="PF00135"/>
    </source>
</evidence>
<protein>
    <recommendedName>
        <fullName evidence="3">Carboxylic ester hydrolase</fullName>
        <ecNumber evidence="3">3.1.1.-</ecNumber>
    </recommendedName>
</protein>
<dbReference type="Pfam" id="PF00135">
    <property type="entry name" value="COesterase"/>
    <property type="match status" value="1"/>
</dbReference>
<keyword evidence="2 3" id="KW-0378">Hydrolase</keyword>
<evidence type="ECO:0000256" key="1">
    <source>
        <dbReference type="ARBA" id="ARBA00005964"/>
    </source>
</evidence>
<dbReference type="PANTHER" id="PTHR11559">
    <property type="entry name" value="CARBOXYLESTERASE"/>
    <property type="match status" value="1"/>
</dbReference>
<accession>A0AAD6NG08</accession>
<dbReference type="PROSITE" id="PS00122">
    <property type="entry name" value="CARBOXYLESTERASE_B_1"/>
    <property type="match status" value="1"/>
</dbReference>
<name>A0AAD6NG08_DREDA</name>
<dbReference type="GO" id="GO:0016787">
    <property type="term" value="F:hydrolase activity"/>
    <property type="evidence" value="ECO:0007669"/>
    <property type="project" value="UniProtKB-KW"/>
</dbReference>
<dbReference type="PROSITE" id="PS00941">
    <property type="entry name" value="CARBOXYLESTERASE_B_2"/>
    <property type="match status" value="1"/>
</dbReference>
<keyword evidence="6" id="KW-1185">Reference proteome</keyword>
<dbReference type="Gene3D" id="3.40.50.1820">
    <property type="entry name" value="alpha/beta hydrolase"/>
    <property type="match status" value="1"/>
</dbReference>
<comment type="similarity">
    <text evidence="1 3">Belongs to the type-B carboxylesterase/lipase family.</text>
</comment>
<organism evidence="5 6">
    <name type="scientific">Drechslerella dactyloides</name>
    <name type="common">Nematode-trapping fungus</name>
    <name type="synonym">Arthrobotrys dactyloides</name>
    <dbReference type="NCBI Taxonomy" id="74499"/>
    <lineage>
        <taxon>Eukaryota</taxon>
        <taxon>Fungi</taxon>
        <taxon>Dikarya</taxon>
        <taxon>Ascomycota</taxon>
        <taxon>Pezizomycotina</taxon>
        <taxon>Orbiliomycetes</taxon>
        <taxon>Orbiliales</taxon>
        <taxon>Orbiliaceae</taxon>
        <taxon>Drechslerella</taxon>
    </lineage>
</organism>
<dbReference type="InterPro" id="IPR050309">
    <property type="entry name" value="Type-B_Carboxylest/Lipase"/>
</dbReference>
<dbReference type="Proteomes" id="UP001221413">
    <property type="component" value="Unassembled WGS sequence"/>
</dbReference>
<evidence type="ECO:0000256" key="2">
    <source>
        <dbReference type="ARBA" id="ARBA00022801"/>
    </source>
</evidence>
<feature type="chain" id="PRO_5041783822" description="Carboxylic ester hydrolase" evidence="3">
    <location>
        <begin position="25"/>
        <end position="569"/>
    </location>
</feature>
<evidence type="ECO:0000313" key="6">
    <source>
        <dbReference type="Proteomes" id="UP001221413"/>
    </source>
</evidence>
<feature type="domain" description="Carboxylesterase type B" evidence="4">
    <location>
        <begin position="33"/>
        <end position="543"/>
    </location>
</feature>
<dbReference type="InterPro" id="IPR029058">
    <property type="entry name" value="AB_hydrolase_fold"/>
</dbReference>
<dbReference type="InterPro" id="IPR019819">
    <property type="entry name" value="Carboxylesterase_B_CS"/>
</dbReference>
<dbReference type="InterPro" id="IPR002018">
    <property type="entry name" value="CarbesteraseB"/>
</dbReference>
<dbReference type="AlphaFoldDB" id="A0AAD6NG08"/>
<keyword evidence="3" id="KW-0732">Signal</keyword>
<comment type="caution">
    <text evidence="5">The sequence shown here is derived from an EMBL/GenBank/DDBJ whole genome shotgun (WGS) entry which is preliminary data.</text>
</comment>
<dbReference type="EC" id="3.1.1.-" evidence="3"/>
<dbReference type="EMBL" id="JAQGDS010000009">
    <property type="protein sequence ID" value="KAJ6258161.1"/>
    <property type="molecule type" value="Genomic_DNA"/>
</dbReference>
<dbReference type="InterPro" id="IPR019826">
    <property type="entry name" value="Carboxylesterase_B_AS"/>
</dbReference>
<dbReference type="SUPFAM" id="SSF53474">
    <property type="entry name" value="alpha/beta-Hydrolases"/>
    <property type="match status" value="1"/>
</dbReference>
<gene>
    <name evidence="5" type="ORF">Dda_7078</name>
</gene>
<reference evidence="5" key="1">
    <citation type="submission" date="2023-01" db="EMBL/GenBank/DDBJ databases">
        <title>The chitinases involved in constricting ring structure development in the nematode-trapping fungus Drechslerella dactyloides.</title>
        <authorList>
            <person name="Wang R."/>
            <person name="Zhang L."/>
            <person name="Tang P."/>
            <person name="Li S."/>
            <person name="Liang L."/>
        </authorList>
    </citation>
    <scope>NUCLEOTIDE SEQUENCE</scope>
    <source>
        <strain evidence="5">YMF1.00031</strain>
    </source>
</reference>